<feature type="transmembrane region" description="Helical" evidence="1">
    <location>
        <begin position="346"/>
        <end position="365"/>
    </location>
</feature>
<dbReference type="PRINTS" id="PR00702">
    <property type="entry name" value="ACRIFLAVINRP"/>
</dbReference>
<dbReference type="Proteomes" id="UP001221208">
    <property type="component" value="Unassembled WGS sequence"/>
</dbReference>
<name>A0ABT5JV77_9BURK</name>
<feature type="transmembrane region" description="Helical" evidence="1">
    <location>
        <begin position="440"/>
        <end position="463"/>
    </location>
</feature>
<feature type="transmembrane region" description="Helical" evidence="1">
    <location>
        <begin position="372"/>
        <end position="392"/>
    </location>
</feature>
<dbReference type="Gene3D" id="1.20.1640.10">
    <property type="entry name" value="Multidrug efflux transporter AcrB transmembrane domain"/>
    <property type="match status" value="2"/>
</dbReference>
<feature type="transmembrane region" description="Helical" evidence="1">
    <location>
        <begin position="922"/>
        <end position="942"/>
    </location>
</feature>
<feature type="transmembrane region" description="Helical" evidence="1">
    <location>
        <begin position="896"/>
        <end position="916"/>
    </location>
</feature>
<protein>
    <submittedName>
        <fullName evidence="2">Efflux RND transporter permease subunit</fullName>
    </submittedName>
</protein>
<proteinExistence type="predicted"/>
<dbReference type="RefSeq" id="WP_273669260.1">
    <property type="nucleotide sequence ID" value="NZ_JAQQXR010000001.1"/>
</dbReference>
<dbReference type="SUPFAM" id="SSF82866">
    <property type="entry name" value="Multidrug efflux transporter AcrB transmembrane domain"/>
    <property type="match status" value="2"/>
</dbReference>
<dbReference type="InterPro" id="IPR001036">
    <property type="entry name" value="Acrflvin-R"/>
</dbReference>
<keyword evidence="1" id="KW-0472">Membrane</keyword>
<dbReference type="Gene3D" id="3.30.70.1320">
    <property type="entry name" value="Multidrug efflux transporter AcrB pore domain like"/>
    <property type="match status" value="1"/>
</dbReference>
<sequence>MLQWIIRSSITNRILVTAAAGAILATGIARLPNAQVEILPDFGPVRVEVQTEALGLSPEEAENLITNPMEQEFFTGIPWLHKIRSNTAPGLSAIEMIFEPGTNDVRARQVVQERLTMVPALPAVSKPPFVIQPSATVGRTMLISMTSKNMSLIDMSTLARWRIRQRLLSVPGVSNVSIWGLRDRQLQVLIDPHRLRINRLKVEDVVRTAANAMWSSPLTHVEASTPGTGGFIDTANQRISINHTQPIKTVADLARIAVDTDSPVTVPLGEVADLVEGHQLLIGDAIVNDGPGLMLVVERSPGTSVAAVTRDVEKALNAMRPGLGGITFDTGVFRAVSFAQTARANLVASIGIGLLLAVLGIAAFCLNWRVTLISAVGMALSLVSAWMVLSYYDQMLNMMIVAGLVLALAIVVDDAVVVLDGMRRRLAERGAGGGAEPPGLLAAGATEICGPLLTGLVIVLISLAPVLALSNVSGDFAKPLAQAYALTVALSMLVALTVTTALSALFMRTPAAASGDSRFARSLRARYADALGGALRNPAAVMAAGAVVVIAGLGLLPRVLSADLLPPLQDRYLEVGIQAAPGISLPAMTQLTTAMSRELRAIPGVAGVGAHVGRASQSDLVTGVDRADLWLRIGEHADYAATLAAIDKALAANTGVSTEFGSYANRRVRELTKGSADKLLARVYGGDYAVLREKAETVAKSIADIPGVVSPQVRLPAVEPAMEVEINIDRATAKGVKPGDARRAAATLVSSITAGQLFEEQKIFDVVVWGMPSMRSSVQSVSDILIDAPHGSQARLGDIADVRVRSNPSIIRHDAVSRYIDVAAGVAGASVAAVNEKVDDRLDKISFPAEHHVELLGESDERERDAFSLLLYAAAAVFAVFFVLQARLNSWRLGALLFGALLPPLGGAVLGAATQGAAGSTLALFGGLAVLGVAARGGLLFLERCQALARENGAVLGPNLVHSAARERFDAAVLGAAAAMLAMLPLLFYGAAAGLELVKPMAAVVVGGLVTTLLGNLFLLPVLYQAFAPPADRAAATARREAVVRGAERRQPQPA</sequence>
<dbReference type="Gene3D" id="3.30.2090.10">
    <property type="entry name" value="Multidrug efflux transporter AcrB TolC docking domain, DN and DC subdomains"/>
    <property type="match status" value="2"/>
</dbReference>
<feature type="transmembrane region" description="Helical" evidence="1">
    <location>
        <begin position="398"/>
        <end position="419"/>
    </location>
</feature>
<feature type="transmembrane region" description="Helical" evidence="1">
    <location>
        <begin position="527"/>
        <end position="556"/>
    </location>
</feature>
<keyword evidence="3" id="KW-1185">Reference proteome</keyword>
<evidence type="ECO:0000313" key="2">
    <source>
        <dbReference type="EMBL" id="MDC8756624.1"/>
    </source>
</evidence>
<dbReference type="Pfam" id="PF00873">
    <property type="entry name" value="ACR_tran"/>
    <property type="match status" value="1"/>
</dbReference>
<feature type="transmembrane region" description="Helical" evidence="1">
    <location>
        <begin position="483"/>
        <end position="506"/>
    </location>
</feature>
<dbReference type="Gene3D" id="3.30.70.1440">
    <property type="entry name" value="Multidrug efflux transporter AcrB pore domain"/>
    <property type="match status" value="1"/>
</dbReference>
<evidence type="ECO:0000313" key="3">
    <source>
        <dbReference type="Proteomes" id="UP001221208"/>
    </source>
</evidence>
<evidence type="ECO:0000256" key="1">
    <source>
        <dbReference type="SAM" id="Phobius"/>
    </source>
</evidence>
<comment type="caution">
    <text evidence="2">The sequence shown here is derived from an EMBL/GenBank/DDBJ whole genome shotgun (WGS) entry which is preliminary data.</text>
</comment>
<dbReference type="InterPro" id="IPR027463">
    <property type="entry name" value="AcrB_DN_DC_subdom"/>
</dbReference>
<feature type="transmembrane region" description="Helical" evidence="1">
    <location>
        <begin position="866"/>
        <end position="884"/>
    </location>
</feature>
<organism evidence="2 3">
    <name type="scientific">Janthinobacterium fluminis</name>
    <dbReference type="NCBI Taxonomy" id="2987524"/>
    <lineage>
        <taxon>Bacteria</taxon>
        <taxon>Pseudomonadati</taxon>
        <taxon>Pseudomonadota</taxon>
        <taxon>Betaproteobacteria</taxon>
        <taxon>Burkholderiales</taxon>
        <taxon>Oxalobacteraceae</taxon>
        <taxon>Janthinobacterium</taxon>
    </lineage>
</organism>
<keyword evidence="1" id="KW-1133">Transmembrane helix</keyword>
<dbReference type="PANTHER" id="PTHR32063">
    <property type="match status" value="1"/>
</dbReference>
<keyword evidence="1" id="KW-0812">Transmembrane</keyword>
<feature type="transmembrane region" description="Helical" evidence="1">
    <location>
        <begin position="971"/>
        <end position="995"/>
    </location>
</feature>
<dbReference type="EMBL" id="JAQQXR010000001">
    <property type="protein sequence ID" value="MDC8756624.1"/>
    <property type="molecule type" value="Genomic_DNA"/>
</dbReference>
<gene>
    <name evidence="2" type="ORF">OIK44_03350</name>
</gene>
<dbReference type="Gene3D" id="3.30.70.1430">
    <property type="entry name" value="Multidrug efflux transporter AcrB pore domain"/>
    <property type="match status" value="2"/>
</dbReference>
<feature type="transmembrane region" description="Helical" evidence="1">
    <location>
        <begin position="1001"/>
        <end position="1024"/>
    </location>
</feature>
<accession>A0ABT5JV77</accession>
<dbReference type="PANTHER" id="PTHR32063:SF4">
    <property type="entry name" value="SLR6043 PROTEIN"/>
    <property type="match status" value="1"/>
</dbReference>
<reference evidence="2 3" key="1">
    <citation type="submission" date="2022-10" db="EMBL/GenBank/DDBJ databases">
        <title>Janthinobacterium sp. hw3 Genome sequencing.</title>
        <authorList>
            <person name="Park S."/>
        </authorList>
    </citation>
    <scope>NUCLEOTIDE SEQUENCE [LARGE SCALE GENOMIC DNA]</scope>
    <source>
        <strain evidence="3">hw3</strain>
    </source>
</reference>
<dbReference type="SUPFAM" id="SSF82693">
    <property type="entry name" value="Multidrug efflux transporter AcrB pore domain, PN1, PN2, PC1 and PC2 subdomains"/>
    <property type="match status" value="2"/>
</dbReference>
<dbReference type="SUPFAM" id="SSF82714">
    <property type="entry name" value="Multidrug efflux transporter AcrB TolC docking domain, DN and DC subdomains"/>
    <property type="match status" value="2"/>
</dbReference>